<evidence type="ECO:0000313" key="2">
    <source>
        <dbReference type="Proteomes" id="UP001476282"/>
    </source>
</evidence>
<dbReference type="Proteomes" id="UP001476282">
    <property type="component" value="Unassembled WGS sequence"/>
</dbReference>
<proteinExistence type="predicted"/>
<dbReference type="RefSeq" id="WP_353565967.1">
    <property type="nucleotide sequence ID" value="NZ_BAABRI010000005.1"/>
</dbReference>
<protein>
    <submittedName>
        <fullName evidence="1">NAD(+)--dinitrogen-reductase ADP-D-ribosyltransferase</fullName>
    </submittedName>
</protein>
<comment type="caution">
    <text evidence="1">The sequence shown here is derived from an EMBL/GenBank/DDBJ whole genome shotgun (WGS) entry which is preliminary data.</text>
</comment>
<accession>A0ABP9UPT2</accession>
<organism evidence="1 2">
    <name type="scientific">Haloferula sargassicola</name>
    <dbReference type="NCBI Taxonomy" id="490096"/>
    <lineage>
        <taxon>Bacteria</taxon>
        <taxon>Pseudomonadati</taxon>
        <taxon>Verrucomicrobiota</taxon>
        <taxon>Verrucomicrobiia</taxon>
        <taxon>Verrucomicrobiales</taxon>
        <taxon>Verrucomicrobiaceae</taxon>
        <taxon>Haloferula</taxon>
    </lineage>
</organism>
<dbReference type="InterPro" id="IPR009953">
    <property type="entry name" value="DRA_trans"/>
</dbReference>
<dbReference type="EMBL" id="BAABRI010000005">
    <property type="protein sequence ID" value="GAA5481818.1"/>
    <property type="molecule type" value="Genomic_DNA"/>
</dbReference>
<name>A0ABP9UPT2_9BACT</name>
<reference evidence="1 2" key="1">
    <citation type="submission" date="2024-02" db="EMBL/GenBank/DDBJ databases">
        <title>Haloferula sargassicola NBRC 104335.</title>
        <authorList>
            <person name="Ichikawa N."/>
            <person name="Katano-Makiyama Y."/>
            <person name="Hidaka K."/>
        </authorList>
    </citation>
    <scope>NUCLEOTIDE SEQUENCE [LARGE SCALE GENOMIC DNA]</scope>
    <source>
        <strain evidence="1 2">NBRC 104335</strain>
    </source>
</reference>
<keyword evidence="2" id="KW-1185">Reference proteome</keyword>
<sequence length="254" mass="29665">MGNRPPWTVASVGFQDDPSPLHIGRVKQEHRRLFEILENEVSPARRGEIFHEYASVQFALHQWQEHRAAARRSLRNSYVRFIRGWAVDSNTIEGAVLKGWVHSRLGIAPTFHQGSLGQSRENFERYARDRIRGCARTNAIEQQLDLLFEFCQYEIHRRNPGERWLTLYRGTFDGQAYRLVDDSDPKRPVVRMNNISSFTADRECAWEFGSTVWEVRVPLSKVFFFSTLLPESILKGEEEHLVIGGEYRVRKLLY</sequence>
<gene>
    <name evidence="1" type="primary">draT</name>
    <name evidence="1" type="ORF">Hsar01_01029</name>
</gene>
<evidence type="ECO:0000313" key="1">
    <source>
        <dbReference type="EMBL" id="GAA5481818.1"/>
    </source>
</evidence>
<dbReference type="Pfam" id="PF07357">
    <property type="entry name" value="DRAT"/>
    <property type="match status" value="1"/>
</dbReference>